<dbReference type="AlphaFoldDB" id="A0A1X6MYP5"/>
<feature type="domain" description="HNH nuclease" evidence="2">
    <location>
        <begin position="155"/>
        <end position="219"/>
    </location>
</feature>
<feature type="compositionally biased region" description="Pro residues" evidence="1">
    <location>
        <begin position="647"/>
        <end position="659"/>
    </location>
</feature>
<organism evidence="3 4">
    <name type="scientific">Postia placenta MAD-698-R-SB12</name>
    <dbReference type="NCBI Taxonomy" id="670580"/>
    <lineage>
        <taxon>Eukaryota</taxon>
        <taxon>Fungi</taxon>
        <taxon>Dikarya</taxon>
        <taxon>Basidiomycota</taxon>
        <taxon>Agaricomycotina</taxon>
        <taxon>Agaricomycetes</taxon>
        <taxon>Polyporales</taxon>
        <taxon>Adustoporiaceae</taxon>
        <taxon>Rhodonia</taxon>
    </lineage>
</organism>
<evidence type="ECO:0000256" key="1">
    <source>
        <dbReference type="SAM" id="MobiDB-lite"/>
    </source>
</evidence>
<dbReference type="InterPro" id="IPR003615">
    <property type="entry name" value="HNH_nuc"/>
</dbReference>
<sequence length="926" mass="103387">MVKDTAFWRANRAIRQEFTNGFHKLKFVPSHAQPHFMIMNAAIKIMENKELWVKGLEEFYERIHLKIDASRFVENILRLNALWTAPPPGKAQLIRKEEHMLPMNIPPGVQRTPERPKGLVHDKDRKLKARKSNGEPRANNLKSQVAQLAPTGSRCLLTHQDDKSIQGCHVIPRRTDDDLRKRLAAWWGLEDFDINTPFNLFLLRADLHSLWDKGHIIFVPEPQILDEFPAGSIAPIKVGVPLDKPFRVCSGPLYRYCVVAHRDLPRTEEDSDFPRALDTVGWVVSRVPPQFVTFNAGLALSKGDGPRGFERALDAFYKEHKIQYEALNYPIVQLSVHFFYFMSSANMAFETTAFILVMRSMSGIAAHNPCSFGDCQYPGRLSANELTIFRIAVDDMGNVVLILWELVDGPSVGIDAGPGTGTVDLHSLDERNPAGSQLETYRLHTRRPKTDRTLYFVIYIGEELYRRLGSVNSSKPGHILGGLISGFGSRRQSKHMDRAVVKLGLLLSHSGAQYVGYSECEAMHSFNPSREKADGYKAITWSCRAIQSPQQLSGHNRSVQQAQHLSRALSRIVSRVAFGLSVAHHRFGKNQSNAPSILQNPAPEPEPEESEGEEGVSESESEDSVGSALPTAFAPASAVPDVRDPPAELPPAPSLPTPPRGRSSTRSSRSSASGRPPQPPPPPQRPPSPPMPIMSSPAAAPDKETLKLLLPLHYDGKTVIECDRFLSQLRIYWLINMSLMTIELKVQVALSLLNGDARAWATPYFAQLASVQLGVQGVTTPFRNEAAFTAAFKARFGNLEDAAAAQVELAKLCVDKSVREKCTAAEFSALFKGPADRSGYGDLELRDKYLSGIPSRVYHKIELETFTTWRAAEKRATEVEQILDISRARRPEVEVAVGHVEHQCGRRKRRLPRHMLWLREARVPSF</sequence>
<dbReference type="Proteomes" id="UP000194127">
    <property type="component" value="Unassembled WGS sequence"/>
</dbReference>
<feature type="compositionally biased region" description="Pro residues" evidence="1">
    <location>
        <begin position="676"/>
        <end position="692"/>
    </location>
</feature>
<proteinExistence type="predicted"/>
<evidence type="ECO:0000313" key="3">
    <source>
        <dbReference type="EMBL" id="OSX61485.1"/>
    </source>
</evidence>
<dbReference type="EMBL" id="KZ110598">
    <property type="protein sequence ID" value="OSX61485.1"/>
    <property type="molecule type" value="Genomic_DNA"/>
</dbReference>
<feature type="compositionally biased region" description="Low complexity" evidence="1">
    <location>
        <begin position="660"/>
        <end position="675"/>
    </location>
</feature>
<feature type="region of interest" description="Disordered" evidence="1">
    <location>
        <begin position="589"/>
        <end position="698"/>
    </location>
</feature>
<dbReference type="Pfam" id="PF13391">
    <property type="entry name" value="HNH_2"/>
    <property type="match status" value="1"/>
</dbReference>
<accession>A0A1X6MYP5</accession>
<dbReference type="STRING" id="670580.A0A1X6MYP5"/>
<dbReference type="GeneID" id="36330764"/>
<reference evidence="3 4" key="1">
    <citation type="submission" date="2017-04" db="EMBL/GenBank/DDBJ databases">
        <title>Genome Sequence of the Model Brown-Rot Fungus Postia placenta SB12.</title>
        <authorList>
            <consortium name="DOE Joint Genome Institute"/>
            <person name="Gaskell J."/>
            <person name="Kersten P."/>
            <person name="Larrondo L.F."/>
            <person name="Canessa P."/>
            <person name="Martinez D."/>
            <person name="Hibbett D."/>
            <person name="Schmoll M."/>
            <person name="Kubicek C.P."/>
            <person name="Martinez A.T."/>
            <person name="Yadav J."/>
            <person name="Master E."/>
            <person name="Magnuson J.K."/>
            <person name="James T."/>
            <person name="Yaver D."/>
            <person name="Berka R."/>
            <person name="Labutti K."/>
            <person name="Lipzen A."/>
            <person name="Aerts A."/>
            <person name="Barry K."/>
            <person name="Henrissat B."/>
            <person name="Blanchette R."/>
            <person name="Grigoriev I."/>
            <person name="Cullen D."/>
        </authorList>
    </citation>
    <scope>NUCLEOTIDE SEQUENCE [LARGE SCALE GENOMIC DNA]</scope>
    <source>
        <strain evidence="3 4">MAD-698-R-SB12</strain>
    </source>
</reference>
<keyword evidence="4" id="KW-1185">Reference proteome</keyword>
<name>A0A1X6MYP5_9APHY</name>
<gene>
    <name evidence="3" type="ORF">POSPLADRAFT_1145537</name>
</gene>
<feature type="compositionally biased region" description="Acidic residues" evidence="1">
    <location>
        <begin position="605"/>
        <end position="623"/>
    </location>
</feature>
<feature type="compositionally biased region" description="Polar residues" evidence="1">
    <location>
        <begin position="589"/>
        <end position="599"/>
    </location>
</feature>
<dbReference type="RefSeq" id="XP_024338279.1">
    <property type="nucleotide sequence ID" value="XM_024485815.1"/>
</dbReference>
<evidence type="ECO:0000313" key="4">
    <source>
        <dbReference type="Proteomes" id="UP000194127"/>
    </source>
</evidence>
<protein>
    <recommendedName>
        <fullName evidence="2">HNH nuclease domain-containing protein</fullName>
    </recommendedName>
</protein>
<evidence type="ECO:0000259" key="2">
    <source>
        <dbReference type="Pfam" id="PF13391"/>
    </source>
</evidence>
<dbReference type="OrthoDB" id="3064660at2759"/>